<dbReference type="InterPro" id="IPR003594">
    <property type="entry name" value="HATPase_dom"/>
</dbReference>
<dbReference type="InterPro" id="IPR010559">
    <property type="entry name" value="Sig_transdc_His_kin_internal"/>
</dbReference>
<reference evidence="6" key="1">
    <citation type="journal article" date="2021" name="PeerJ">
        <title>Extensive microbial diversity within the chicken gut microbiome revealed by metagenomics and culture.</title>
        <authorList>
            <person name="Gilroy R."/>
            <person name="Ravi A."/>
            <person name="Getino M."/>
            <person name="Pursley I."/>
            <person name="Horton D.L."/>
            <person name="Alikhan N.F."/>
            <person name="Baker D."/>
            <person name="Gharbi K."/>
            <person name="Hall N."/>
            <person name="Watson M."/>
            <person name="Adriaenssens E.M."/>
            <person name="Foster-Nyarko E."/>
            <person name="Jarju S."/>
            <person name="Secka A."/>
            <person name="Antonio M."/>
            <person name="Oren A."/>
            <person name="Chaudhuri R.R."/>
            <person name="La Ragione R."/>
            <person name="Hildebrand F."/>
            <person name="Pallen M.J."/>
        </authorList>
    </citation>
    <scope>NUCLEOTIDE SEQUENCE</scope>
    <source>
        <strain evidence="6">USAMLcec2-132</strain>
    </source>
</reference>
<dbReference type="Gene3D" id="3.30.565.10">
    <property type="entry name" value="Histidine kinase-like ATPase, C-terminal domain"/>
    <property type="match status" value="1"/>
</dbReference>
<dbReference type="InterPro" id="IPR003660">
    <property type="entry name" value="HAMP_dom"/>
</dbReference>
<keyword evidence="4 6" id="KW-0418">Kinase</keyword>
<dbReference type="Proteomes" id="UP000823891">
    <property type="component" value="Unassembled WGS sequence"/>
</dbReference>
<accession>A0A9D2SN65</accession>
<evidence type="ECO:0000256" key="2">
    <source>
        <dbReference type="ARBA" id="ARBA00022553"/>
    </source>
</evidence>
<dbReference type="GO" id="GO:0000155">
    <property type="term" value="F:phosphorelay sensor kinase activity"/>
    <property type="evidence" value="ECO:0007669"/>
    <property type="project" value="InterPro"/>
</dbReference>
<keyword evidence="2" id="KW-0597">Phosphoprotein</keyword>
<dbReference type="Pfam" id="PF06580">
    <property type="entry name" value="His_kinase"/>
    <property type="match status" value="1"/>
</dbReference>
<organism evidence="6 7">
    <name type="scientific">Candidatus Eisenbergiella merdavium</name>
    <dbReference type="NCBI Taxonomy" id="2838551"/>
    <lineage>
        <taxon>Bacteria</taxon>
        <taxon>Bacillati</taxon>
        <taxon>Bacillota</taxon>
        <taxon>Clostridia</taxon>
        <taxon>Lachnospirales</taxon>
        <taxon>Lachnospiraceae</taxon>
        <taxon>Eisenbergiella</taxon>
    </lineage>
</organism>
<dbReference type="InterPro" id="IPR050640">
    <property type="entry name" value="Bact_2-comp_sensor_kinase"/>
</dbReference>
<evidence type="ECO:0000256" key="4">
    <source>
        <dbReference type="ARBA" id="ARBA00022777"/>
    </source>
</evidence>
<evidence type="ECO:0000256" key="1">
    <source>
        <dbReference type="ARBA" id="ARBA00004370"/>
    </source>
</evidence>
<dbReference type="Pfam" id="PF02518">
    <property type="entry name" value="HATPase_c"/>
    <property type="match status" value="1"/>
</dbReference>
<dbReference type="PANTHER" id="PTHR34220">
    <property type="entry name" value="SENSOR HISTIDINE KINASE YPDA"/>
    <property type="match status" value="1"/>
</dbReference>
<proteinExistence type="predicted"/>
<dbReference type="SUPFAM" id="SSF55874">
    <property type="entry name" value="ATPase domain of HSP90 chaperone/DNA topoisomerase II/histidine kinase"/>
    <property type="match status" value="1"/>
</dbReference>
<dbReference type="PROSITE" id="PS50885">
    <property type="entry name" value="HAMP"/>
    <property type="match status" value="1"/>
</dbReference>
<comment type="caution">
    <text evidence="6">The sequence shown here is derived from an EMBL/GenBank/DDBJ whole genome shotgun (WGS) entry which is preliminary data.</text>
</comment>
<gene>
    <name evidence="6" type="ORF">H9761_02120</name>
</gene>
<dbReference type="EMBL" id="DWWS01000013">
    <property type="protein sequence ID" value="HJC22484.1"/>
    <property type="molecule type" value="Genomic_DNA"/>
</dbReference>
<evidence type="ECO:0000256" key="3">
    <source>
        <dbReference type="ARBA" id="ARBA00022679"/>
    </source>
</evidence>
<protein>
    <submittedName>
        <fullName evidence="6">Histidine kinase</fullName>
    </submittedName>
</protein>
<evidence type="ECO:0000313" key="7">
    <source>
        <dbReference type="Proteomes" id="UP000823891"/>
    </source>
</evidence>
<dbReference type="GO" id="GO:0016020">
    <property type="term" value="C:membrane"/>
    <property type="evidence" value="ECO:0007669"/>
    <property type="project" value="UniProtKB-SubCell"/>
</dbReference>
<dbReference type="PANTHER" id="PTHR34220:SF7">
    <property type="entry name" value="SENSOR HISTIDINE KINASE YPDA"/>
    <property type="match status" value="1"/>
</dbReference>
<evidence type="ECO:0000313" key="6">
    <source>
        <dbReference type="EMBL" id="HJC22484.1"/>
    </source>
</evidence>
<feature type="domain" description="HAMP" evidence="5">
    <location>
        <begin position="289"/>
        <end position="331"/>
    </location>
</feature>
<keyword evidence="3" id="KW-0808">Transferase</keyword>
<evidence type="ECO:0000259" key="5">
    <source>
        <dbReference type="PROSITE" id="PS50885"/>
    </source>
</evidence>
<name>A0A9D2SN65_9FIRM</name>
<sequence>MKSRFAAMNYEMNTIELLAKTVWSDTSFAIEVGNAVLDGNLKEYDRYNFKEQTLAVLRVITSIGQVQSARLHLELPEMREYPSYLYRMDRAENSRWYEDRNALPSGGAWYMNVTDEESSGSYSSYYTDSNMASYVTEIRINSKQKGVFEITLPMEALVPELFGRTEEQDTFLIDSERTILGLDEKGRFSDISEKELLHLMGMHSLEEVDMQKTSVYSGWWKNTPVLLAVAGSEKNGIILMELISIKKQYQLIFLEITAVLLTELFMLLLLTKGINGIVKHLLLDFDIFADCMREVERGNLDVRIPRLKQVEINAVAEEYGRMLFNVKRLMEERVRREVLVKEAQLKSLEKQINSHFLYNVLDSIKMMAEVKGIYSVSDALLALGRMFRYNLSIDTHIVKFEEEIAYLESYLKLCNIRCDYSINLSENINESVKKLNVPKIILQPIAENSIQYAFQEQAEDTTIYLKAYVKEGCAFIEMSDMGMGMNENKLEKVREGISKPNGDSGNHSTNGIGLRNIHERIQLLYGTDYGVSIYSREGCYTKVVLKIRWEE</sequence>
<comment type="subcellular location">
    <subcellularLocation>
        <location evidence="1">Membrane</location>
    </subcellularLocation>
</comment>
<dbReference type="InterPro" id="IPR036890">
    <property type="entry name" value="HATPase_C_sf"/>
</dbReference>
<dbReference type="AlphaFoldDB" id="A0A9D2SN65"/>
<reference evidence="6" key="2">
    <citation type="submission" date="2021-04" db="EMBL/GenBank/DDBJ databases">
        <authorList>
            <person name="Gilroy R."/>
        </authorList>
    </citation>
    <scope>NUCLEOTIDE SEQUENCE</scope>
    <source>
        <strain evidence="6">USAMLcec2-132</strain>
    </source>
</reference>